<dbReference type="VEuPathDB" id="TriTrypDB:LdBPK_180600.1"/>
<gene>
    <name evidence="1" type="ORF">LdCL_180010900</name>
</gene>
<protein>
    <submittedName>
        <fullName evidence="1">Uncharacterized protein</fullName>
    </submittedName>
</protein>
<dbReference type="AlphaFoldDB" id="A0A3Q8IE75"/>
<proteinExistence type="predicted"/>
<keyword evidence="2" id="KW-1185">Reference proteome</keyword>
<evidence type="ECO:0000313" key="2">
    <source>
        <dbReference type="Proteomes" id="UP000274082"/>
    </source>
</evidence>
<name>A0A3Q8IE75_LEIDO</name>
<reference evidence="1 2" key="1">
    <citation type="journal article" date="2018" name="Sci. Rep.">
        <title>A complete Leishmania donovani reference genome identifies novel genetic variations associated with virulence.</title>
        <authorList>
            <person name="Lypaczewski P."/>
            <person name="Hoshizaki J."/>
            <person name="Zhang W.-W."/>
            <person name="McCall L.-I."/>
            <person name="Torcivia-Rodriguez J."/>
            <person name="Simonyan V."/>
            <person name="Kaur A."/>
            <person name="Dewar K."/>
            <person name="Matlashewski G."/>
        </authorList>
    </citation>
    <scope>NUCLEOTIDE SEQUENCE [LARGE SCALE GENOMIC DNA]</scope>
    <source>
        <strain evidence="1 2">LdCL</strain>
    </source>
</reference>
<dbReference type="VEuPathDB" id="TriTrypDB:LDHU3_18.0780"/>
<dbReference type="OrthoDB" id="10447551at2759"/>
<accession>A0A3Q8IE75</accession>
<organism evidence="1 2">
    <name type="scientific">Leishmania donovani</name>
    <dbReference type="NCBI Taxonomy" id="5661"/>
    <lineage>
        <taxon>Eukaryota</taxon>
        <taxon>Discoba</taxon>
        <taxon>Euglenozoa</taxon>
        <taxon>Kinetoplastea</taxon>
        <taxon>Metakinetoplastina</taxon>
        <taxon>Trypanosomatida</taxon>
        <taxon>Trypanosomatidae</taxon>
        <taxon>Leishmaniinae</taxon>
        <taxon>Leishmania</taxon>
    </lineage>
</organism>
<evidence type="ECO:0000313" key="1">
    <source>
        <dbReference type="EMBL" id="AYU77986.1"/>
    </source>
</evidence>
<dbReference type="Proteomes" id="UP000274082">
    <property type="component" value="Chromosome 18"/>
</dbReference>
<dbReference type="EMBL" id="CP029517">
    <property type="protein sequence ID" value="AYU77986.1"/>
    <property type="molecule type" value="Genomic_DNA"/>
</dbReference>
<dbReference type="VEuPathDB" id="TriTrypDB:LdCL_180010900"/>
<sequence>MSCGLAFSCPLTKPSPLRPVECPRRFSRSVLSIVLLRTFDCLKTSAGEREKHQGGCSPRGVGKVARRRGAHERAATAWGLIEMQRCLLTKS</sequence>